<dbReference type="InterPro" id="IPR007276">
    <property type="entry name" value="Nop14"/>
</dbReference>
<dbReference type="GO" id="GO:0032040">
    <property type="term" value="C:small-subunit processome"/>
    <property type="evidence" value="ECO:0007669"/>
    <property type="project" value="InterPro"/>
</dbReference>
<evidence type="ECO:0000256" key="5">
    <source>
        <dbReference type="ARBA" id="ARBA00023242"/>
    </source>
</evidence>
<reference evidence="8 9" key="1">
    <citation type="submission" date="2024-02" db="EMBL/GenBank/DDBJ databases">
        <title>De novo assembly and annotation of 12 fungi associated with fruit tree decline syndrome in Ontario, Canada.</title>
        <authorList>
            <person name="Sulman M."/>
            <person name="Ellouze W."/>
            <person name="Ilyukhin E."/>
        </authorList>
    </citation>
    <scope>NUCLEOTIDE SEQUENCE [LARGE SCALE GENOMIC DNA]</scope>
    <source>
        <strain evidence="8 9">M11/M66-122</strain>
    </source>
</reference>
<feature type="compositionally biased region" description="Basic and acidic residues" evidence="7">
    <location>
        <begin position="214"/>
        <end position="230"/>
    </location>
</feature>
<keyword evidence="4" id="KW-0698">rRNA processing</keyword>
<dbReference type="EMBL" id="JAKJXP020000005">
    <property type="protein sequence ID" value="KAK7756838.1"/>
    <property type="molecule type" value="Genomic_DNA"/>
</dbReference>
<keyword evidence="5" id="KW-0539">Nucleus</keyword>
<organism evidence="8 9">
    <name type="scientific">Diatrype stigma</name>
    <dbReference type="NCBI Taxonomy" id="117547"/>
    <lineage>
        <taxon>Eukaryota</taxon>
        <taxon>Fungi</taxon>
        <taxon>Dikarya</taxon>
        <taxon>Ascomycota</taxon>
        <taxon>Pezizomycotina</taxon>
        <taxon>Sordariomycetes</taxon>
        <taxon>Xylariomycetidae</taxon>
        <taxon>Xylariales</taxon>
        <taxon>Diatrypaceae</taxon>
        <taxon>Diatrype</taxon>
    </lineage>
</organism>
<proteinExistence type="inferred from homology"/>
<feature type="region of interest" description="Disordered" evidence="7">
    <location>
        <begin position="210"/>
        <end position="238"/>
    </location>
</feature>
<protein>
    <submittedName>
        <fullName evidence="8">Nucleolar complex protein 14</fullName>
    </submittedName>
</protein>
<comment type="similarity">
    <text evidence="2">Belongs to the NOP14 family.</text>
</comment>
<comment type="function">
    <text evidence="6">Involved in nucleolar processing of pre-18S ribosomal RNA. Has a role in the nuclear export of 40S pre-ribosomal subunit to the cytoplasm.</text>
</comment>
<keyword evidence="9" id="KW-1185">Reference proteome</keyword>
<evidence type="ECO:0000256" key="7">
    <source>
        <dbReference type="SAM" id="MobiDB-lite"/>
    </source>
</evidence>
<dbReference type="PANTHER" id="PTHR23183:SF0">
    <property type="entry name" value="NUCLEOLAR PROTEIN 14"/>
    <property type="match status" value="1"/>
</dbReference>
<name>A0AAN9UYT4_9PEZI</name>
<evidence type="ECO:0000256" key="4">
    <source>
        <dbReference type="ARBA" id="ARBA00022552"/>
    </source>
</evidence>
<dbReference type="Pfam" id="PF04147">
    <property type="entry name" value="Nop14"/>
    <property type="match status" value="1"/>
</dbReference>
<gene>
    <name evidence="8" type="primary">NOP14_2</name>
    <name evidence="8" type="ORF">SLS62_001283</name>
</gene>
<dbReference type="AlphaFoldDB" id="A0AAN9UYT4"/>
<evidence type="ECO:0000313" key="9">
    <source>
        <dbReference type="Proteomes" id="UP001320420"/>
    </source>
</evidence>
<sequence length="238" mass="27387">MAHLGGFPVHEPVSGTRISKAKSVEVRKLAPSDCTESELSGKEAARTKVAILGTTLQILEAASDLWTGKLAFFETFEPVQKAVAHLRSKACRAEFPEALNERVGRLQAKMERALRVAHMARRTLELHHHRPLAIRMAIPKFEDTFDPHKHYDPDRERAELAKLRKEHKKERKGAVRELRKDAQFMAREKLRAKKEKDTAYEKKFKRLVAEIQSEEGRESNAYEREKDMRKRAAKSGRR</sequence>
<keyword evidence="3" id="KW-0690">Ribosome biogenesis</keyword>
<evidence type="ECO:0000256" key="1">
    <source>
        <dbReference type="ARBA" id="ARBA00004604"/>
    </source>
</evidence>
<evidence type="ECO:0000313" key="8">
    <source>
        <dbReference type="EMBL" id="KAK7756838.1"/>
    </source>
</evidence>
<comment type="subcellular location">
    <subcellularLocation>
        <location evidence="1">Nucleus</location>
        <location evidence="1">Nucleolus</location>
    </subcellularLocation>
</comment>
<evidence type="ECO:0000256" key="2">
    <source>
        <dbReference type="ARBA" id="ARBA00007466"/>
    </source>
</evidence>
<comment type="caution">
    <text evidence="8">The sequence shown here is derived from an EMBL/GenBank/DDBJ whole genome shotgun (WGS) entry which is preliminary data.</text>
</comment>
<dbReference type="GO" id="GO:0030490">
    <property type="term" value="P:maturation of SSU-rRNA"/>
    <property type="evidence" value="ECO:0007669"/>
    <property type="project" value="TreeGrafter"/>
</dbReference>
<evidence type="ECO:0000256" key="3">
    <source>
        <dbReference type="ARBA" id="ARBA00022517"/>
    </source>
</evidence>
<dbReference type="GO" id="GO:0030692">
    <property type="term" value="C:Noc4p-Nop14p complex"/>
    <property type="evidence" value="ECO:0007669"/>
    <property type="project" value="TreeGrafter"/>
</dbReference>
<dbReference type="PANTHER" id="PTHR23183">
    <property type="entry name" value="NOP14"/>
    <property type="match status" value="1"/>
</dbReference>
<dbReference type="Proteomes" id="UP001320420">
    <property type="component" value="Unassembled WGS sequence"/>
</dbReference>
<evidence type="ECO:0000256" key="6">
    <source>
        <dbReference type="ARBA" id="ARBA00024695"/>
    </source>
</evidence>
<accession>A0AAN9UYT4</accession>